<evidence type="ECO:0000256" key="5">
    <source>
        <dbReference type="ARBA" id="ARBA00022729"/>
    </source>
</evidence>
<organism evidence="12">
    <name type="scientific">Octopus bimaculoides</name>
    <name type="common">California two-spotted octopus</name>
    <dbReference type="NCBI Taxonomy" id="37653"/>
    <lineage>
        <taxon>Eukaryota</taxon>
        <taxon>Metazoa</taxon>
        <taxon>Spiralia</taxon>
        <taxon>Lophotrochozoa</taxon>
        <taxon>Mollusca</taxon>
        <taxon>Cephalopoda</taxon>
        <taxon>Coleoidea</taxon>
        <taxon>Octopodiformes</taxon>
        <taxon>Octopoda</taxon>
        <taxon>Incirrata</taxon>
        <taxon>Octopodidae</taxon>
        <taxon>Octopus</taxon>
    </lineage>
</organism>
<dbReference type="OrthoDB" id="120976at2759"/>
<keyword evidence="6 10" id="KW-1133">Transmembrane helix</keyword>
<sequence length="1510" mass="168815">MPTYKDNSNGDWFFNTTEKTLTYLISDRARLTRTKRSLSTARDISVNFQAYRCFYLNCEPPKDKQMQPPVPKRPNVFFLWSSLETWKKANEILNLSLQTKIPEENENVTIPTGMWIVVDIDLPKFNTIYIYGQMEVSNKLSEVTISANYIHIVGGRLIVGWENDPYPGNATIELRGSQQTPQFDVKSGPNLGSKVIGVFGGLDMHALKRKVLWTRLASTAKIGTKTLVLEEAVDWKVGEEIVLSSTGYNAWETETFRIDSVSADGTQLTLNATVAHEHIVHQETINQNQIKIAADVGLFTRNIKVIGKDYNNLYKEMFGARIIVGVTQTEQDKVFVGYIRLSNVEFYHSGQYGWATKNDPRYSVALHNLGTIDHRLRPTYVRNCSFHDGFSTAIGIYSSHTVTIDNNIIHHTIGSGIISNSDNTTLLNNLVTLVICPDVYVWGLNFKGGIKWQAGIEAIQVEGLDLRNNIVAGSQRIGYRINGEYCTEVSSWTGNIVRGALLGIAVFDFDVSSKKTECVKYTGFQISRCTDAGIYHNNRPGFIVEKCIFIENSLGVFPFVIGPPSLTHQTSSKEVVIRDSTFVGLTSSYDCSIDRLSKADPNIAYSSLSRSNTDGWTVAIVCPTYTSGSNKAPDKPFFNIMSYPAIDGVMKIHGVTFAHFNSRCVNKMKTVVLKSAPFNEDGQHPVHMHQCRKVDVDTNSLVFIQRPNVNFIDSGDSPISVFSVSEWEWGGDKRRGLGDYRIPKEARAYPNGSKMPIEELATGRGIIRNPNCVLRNQWQAYQCNNSEYAMMIIESLDEDTETRRLSPVAIVGNKYIDLINGPQDHGWCSGYTCRKRISTFMAIVDPTYPFDIYFSSITPQKLRLHLLNSDKKISVSVYYQVPNRQDVYDYTNTFILPKSAYMDNGEMKYKTVKESNRKTFLPTTADVVAENFFDRWEQKVYVIVEGGKPVDIRVNPIVVVTFSFGGVSESEFFGENLVRNLALFLGIPASKVRIVDIVKEGAARRKKRAVSGVKVTTEIGDQPSNESNVTNSSVPTNSSLSSQSLQNISSQLVNSRQLKSLDQHLKYQIVSMAMTPPVVPVTDPNWSKTQQTNSTFTVKVPDKLKLVISPKVSYEGGVFNQGPCLQFLDTSGNPLNILGTPENPWRISATLVKGKGSHANAVLSGTTEVSLYDGWANFTNIAISHKGSDYGLTFQVSYPSDAGKFAAKVEPSLIVPKRPLSLMITPSQFVAGKSKNLNIILIDIITKLTIPNIKWRKHKWQVKAVLVKPYLYYGSVYNIDTEVKEDTVNNQLVFNDIMFTKPGVYIIQLTTTSTPDEYTIVAEEEIRVKQSHLLVFSDPVSSSIKILVDIDYNKVGPANEKYFRVLMENYLIYKYPKVTFPEVLVSESENNMMDVFVKLYGNINEVSATSKMICDMAKEQQKITFNSHQAYIIFSIQVNGTRFLGSSCGSKVCDTIVAVVVVVVAVVIVVDIVVVMAILIVVDIVVVVVIVIVVVVLLLLEEEDNFLNFV</sequence>
<dbReference type="STRING" id="37653.A0A0L8IEM9"/>
<dbReference type="Pfam" id="PF24606">
    <property type="entry name" value="CEMIP_beta-hel"/>
    <property type="match status" value="1"/>
</dbReference>
<comment type="subcellular location">
    <subcellularLocation>
        <location evidence="2">Cell membrane</location>
    </subcellularLocation>
    <subcellularLocation>
        <location evidence="1">Membrane</location>
        <topology evidence="1">Single-pass membrane protein</topology>
    </subcellularLocation>
</comment>
<evidence type="ECO:0000256" key="3">
    <source>
        <dbReference type="ARBA" id="ARBA00022475"/>
    </source>
</evidence>
<feature type="compositionally biased region" description="Low complexity" evidence="9">
    <location>
        <begin position="1024"/>
        <end position="1041"/>
    </location>
</feature>
<evidence type="ECO:0000256" key="1">
    <source>
        <dbReference type="ARBA" id="ARBA00004167"/>
    </source>
</evidence>
<name>A0A0L8IEM9_OCTBM</name>
<keyword evidence="8" id="KW-0325">Glycoprotein</keyword>
<dbReference type="PANTHER" id="PTHR46769:SF2">
    <property type="entry name" value="FIBROCYSTIN-L ISOFORM 2 PRECURSOR-RELATED"/>
    <property type="match status" value="1"/>
</dbReference>
<dbReference type="InterPro" id="IPR019316">
    <property type="entry name" value="G8_domain"/>
</dbReference>
<dbReference type="Gene3D" id="2.160.20.10">
    <property type="entry name" value="Single-stranded right-handed beta-helix, Pectin lyase-like"/>
    <property type="match status" value="1"/>
</dbReference>
<dbReference type="PROSITE" id="PS51484">
    <property type="entry name" value="G8"/>
    <property type="match status" value="1"/>
</dbReference>
<keyword evidence="4 10" id="KW-0812">Transmembrane</keyword>
<dbReference type="PANTHER" id="PTHR46769">
    <property type="entry name" value="POLYCYSTIC KIDNEY AND HEPATIC DISEASE 1 (AUTOSOMAL RECESSIVE)-LIKE 1"/>
    <property type="match status" value="1"/>
</dbReference>
<dbReference type="InterPro" id="IPR006626">
    <property type="entry name" value="PbH1"/>
</dbReference>
<feature type="transmembrane region" description="Helical" evidence="10">
    <location>
        <begin position="1456"/>
        <end position="1474"/>
    </location>
</feature>
<evidence type="ECO:0000259" key="11">
    <source>
        <dbReference type="PROSITE" id="PS51484"/>
    </source>
</evidence>
<dbReference type="SUPFAM" id="SSF51126">
    <property type="entry name" value="Pectin lyase-like"/>
    <property type="match status" value="1"/>
</dbReference>
<evidence type="ECO:0000256" key="6">
    <source>
        <dbReference type="ARBA" id="ARBA00022989"/>
    </source>
</evidence>
<dbReference type="InterPro" id="IPR011050">
    <property type="entry name" value="Pectin_lyase_fold/virulence"/>
</dbReference>
<dbReference type="InterPro" id="IPR055401">
    <property type="entry name" value="CEMIP_beta-hel_dom"/>
</dbReference>
<keyword evidence="7 10" id="KW-0472">Membrane</keyword>
<keyword evidence="3" id="KW-1003">Cell membrane</keyword>
<dbReference type="InterPro" id="IPR052387">
    <property type="entry name" value="Fibrocystin"/>
</dbReference>
<keyword evidence="5" id="KW-0732">Signal</keyword>
<evidence type="ECO:0000256" key="9">
    <source>
        <dbReference type="SAM" id="MobiDB-lite"/>
    </source>
</evidence>
<evidence type="ECO:0000256" key="4">
    <source>
        <dbReference type="ARBA" id="ARBA00022692"/>
    </source>
</evidence>
<feature type="transmembrane region" description="Helical" evidence="10">
    <location>
        <begin position="1481"/>
        <end position="1500"/>
    </location>
</feature>
<gene>
    <name evidence="12" type="ORF">OCBIM_22009508mg</name>
</gene>
<reference evidence="12" key="1">
    <citation type="submission" date="2015-07" db="EMBL/GenBank/DDBJ databases">
        <title>MeaNS - Measles Nucleotide Surveillance Program.</title>
        <authorList>
            <person name="Tran T."/>
            <person name="Druce J."/>
        </authorList>
    </citation>
    <scope>NUCLEOTIDE SEQUENCE</scope>
    <source>
        <strain evidence="12">UCB-OBI-ISO-001</strain>
        <tissue evidence="12">Gonad</tissue>
    </source>
</reference>
<dbReference type="Pfam" id="PF10162">
    <property type="entry name" value="G8"/>
    <property type="match status" value="1"/>
</dbReference>
<protein>
    <recommendedName>
        <fullName evidence="11">G8 domain-containing protein</fullName>
    </recommendedName>
</protein>
<evidence type="ECO:0000313" key="12">
    <source>
        <dbReference type="EMBL" id="KOF99932.1"/>
    </source>
</evidence>
<feature type="domain" description="G8" evidence="11">
    <location>
        <begin position="84"/>
        <end position="218"/>
    </location>
</feature>
<evidence type="ECO:0000256" key="10">
    <source>
        <dbReference type="SAM" id="Phobius"/>
    </source>
</evidence>
<evidence type="ECO:0000256" key="2">
    <source>
        <dbReference type="ARBA" id="ARBA00004236"/>
    </source>
</evidence>
<feature type="region of interest" description="Disordered" evidence="9">
    <location>
        <begin position="1014"/>
        <end position="1041"/>
    </location>
</feature>
<dbReference type="InterPro" id="IPR012334">
    <property type="entry name" value="Pectin_lyas_fold"/>
</dbReference>
<dbReference type="EMBL" id="KQ415865">
    <property type="protein sequence ID" value="KOF99932.1"/>
    <property type="molecule type" value="Genomic_DNA"/>
</dbReference>
<accession>A0A0L8IEM9</accession>
<evidence type="ECO:0000256" key="7">
    <source>
        <dbReference type="ARBA" id="ARBA00023136"/>
    </source>
</evidence>
<evidence type="ECO:0000256" key="8">
    <source>
        <dbReference type="ARBA" id="ARBA00023180"/>
    </source>
</evidence>
<dbReference type="SMART" id="SM01225">
    <property type="entry name" value="G8"/>
    <property type="match status" value="1"/>
</dbReference>
<dbReference type="SMART" id="SM00710">
    <property type="entry name" value="PbH1"/>
    <property type="match status" value="4"/>
</dbReference>
<proteinExistence type="predicted"/>
<dbReference type="GO" id="GO:0005886">
    <property type="term" value="C:plasma membrane"/>
    <property type="evidence" value="ECO:0007669"/>
    <property type="project" value="UniProtKB-SubCell"/>
</dbReference>